<keyword evidence="2" id="KW-1133">Transmembrane helix</keyword>
<keyword evidence="4" id="KW-1185">Reference proteome</keyword>
<dbReference type="GO" id="GO:0005886">
    <property type="term" value="C:plasma membrane"/>
    <property type="evidence" value="ECO:0007669"/>
    <property type="project" value="InterPro"/>
</dbReference>
<evidence type="ECO:0000313" key="4">
    <source>
        <dbReference type="Proteomes" id="UP000265631"/>
    </source>
</evidence>
<reference evidence="3 4" key="1">
    <citation type="journal article" date="2018" name="PLoS Pathog.">
        <title>Evolution of structural diversity of trichothecenes, a family of toxins produced by plant pathogenic and entomopathogenic fungi.</title>
        <authorList>
            <person name="Proctor R.H."/>
            <person name="McCormick S.P."/>
            <person name="Kim H.S."/>
            <person name="Cardoza R.E."/>
            <person name="Stanley A.M."/>
            <person name="Lindo L."/>
            <person name="Kelly A."/>
            <person name="Brown D.W."/>
            <person name="Lee T."/>
            <person name="Vaughan M.M."/>
            <person name="Alexander N.J."/>
            <person name="Busman M."/>
            <person name="Gutierrez S."/>
        </authorList>
    </citation>
    <scope>NUCLEOTIDE SEQUENCE [LARGE SCALE GENOMIC DNA]</scope>
    <source>
        <strain evidence="3 4">NRRL 13405</strain>
    </source>
</reference>
<dbReference type="InterPro" id="IPR052413">
    <property type="entry name" value="SUR7_domain"/>
</dbReference>
<dbReference type="Proteomes" id="UP000265631">
    <property type="component" value="Unassembled WGS sequence"/>
</dbReference>
<dbReference type="OrthoDB" id="4480814at2759"/>
<gene>
    <name evidence="3" type="ORF">FIE12Z_11191</name>
</gene>
<dbReference type="GO" id="GO:0031505">
    <property type="term" value="P:fungal-type cell wall organization"/>
    <property type="evidence" value="ECO:0007669"/>
    <property type="project" value="TreeGrafter"/>
</dbReference>
<feature type="transmembrane region" description="Helical" evidence="2">
    <location>
        <begin position="196"/>
        <end position="220"/>
    </location>
</feature>
<protein>
    <submittedName>
        <fullName evidence="3">Sur7 protein</fullName>
    </submittedName>
</protein>
<organism evidence="3 4">
    <name type="scientific">Fusarium flagelliforme</name>
    <dbReference type="NCBI Taxonomy" id="2675880"/>
    <lineage>
        <taxon>Eukaryota</taxon>
        <taxon>Fungi</taxon>
        <taxon>Dikarya</taxon>
        <taxon>Ascomycota</taxon>
        <taxon>Pezizomycotina</taxon>
        <taxon>Sordariomycetes</taxon>
        <taxon>Hypocreomycetidae</taxon>
        <taxon>Hypocreales</taxon>
        <taxon>Nectriaceae</taxon>
        <taxon>Fusarium</taxon>
        <taxon>Fusarium incarnatum-equiseti species complex</taxon>
    </lineage>
</organism>
<keyword evidence="2" id="KW-0812">Transmembrane</keyword>
<dbReference type="EMBL" id="PXXK01000420">
    <property type="protein sequence ID" value="RFN44571.1"/>
    <property type="molecule type" value="Genomic_DNA"/>
</dbReference>
<sequence>MGVGRFFCVLLPFALTVGSIIFLLVGALAGVADKSLYIFRVDVENLSINPADVDNIVDNLNLDEFKIDTRDVPQLLTRAEDGAPIKDNITAKMLGLDKYYDINLWGFCKIDKDGKRKCEDPEFDWASKSLNTSTLVGTNKNIAIELPKEIQSALKAFRTATKWTQVVYIAAFIALAAEIVLGIFANCSRIMSCLTWVVAGLASTLVIAAVVLSGVLAGTVVGAVEASARFYGVQGHINGRFFACVAISAAFALGAGLFWMFTICCCKPESRSDKKKNRRSDGEKLLGGAGNKHGSYAPLSDDHEMQTGYYNHNQGQSQSQYGAPRYPAGTARSDLAYEPYSHRA</sequence>
<keyword evidence="2" id="KW-0472">Membrane</keyword>
<proteinExistence type="predicted"/>
<name>A0A395M9L7_9HYPO</name>
<dbReference type="Pfam" id="PF06687">
    <property type="entry name" value="SUR7"/>
    <property type="match status" value="1"/>
</dbReference>
<feature type="region of interest" description="Disordered" evidence="1">
    <location>
        <begin position="270"/>
        <end position="344"/>
    </location>
</feature>
<comment type="caution">
    <text evidence="3">The sequence shown here is derived from an EMBL/GenBank/DDBJ whole genome shotgun (WGS) entry which is preliminary data.</text>
</comment>
<dbReference type="PANTHER" id="PTHR28019:SF3">
    <property type="entry name" value="INTEGRAL MEMBRANE PROTEIN (AFU_ORTHOLOGUE AFUA_6G07470)"/>
    <property type="match status" value="1"/>
</dbReference>
<dbReference type="InterPro" id="IPR009571">
    <property type="entry name" value="SUR7/Rim9-like_fungi"/>
</dbReference>
<feature type="transmembrane region" description="Helical" evidence="2">
    <location>
        <begin position="240"/>
        <end position="266"/>
    </location>
</feature>
<dbReference type="GO" id="GO:0051285">
    <property type="term" value="C:cell cortex of cell tip"/>
    <property type="evidence" value="ECO:0007669"/>
    <property type="project" value="TreeGrafter"/>
</dbReference>
<evidence type="ECO:0000256" key="1">
    <source>
        <dbReference type="SAM" id="MobiDB-lite"/>
    </source>
</evidence>
<dbReference type="PANTHER" id="PTHR28019">
    <property type="entry name" value="CELL MEMBRANE PROTEIN YLR413W-RELATED"/>
    <property type="match status" value="1"/>
</dbReference>
<accession>A0A395M9L7</accession>
<feature type="transmembrane region" description="Helical" evidence="2">
    <location>
        <begin position="166"/>
        <end position="184"/>
    </location>
</feature>
<feature type="compositionally biased region" description="Polar residues" evidence="1">
    <location>
        <begin position="308"/>
        <end position="321"/>
    </location>
</feature>
<evidence type="ECO:0000256" key="2">
    <source>
        <dbReference type="SAM" id="Phobius"/>
    </source>
</evidence>
<dbReference type="AlphaFoldDB" id="A0A395M9L7"/>
<evidence type="ECO:0000313" key="3">
    <source>
        <dbReference type="EMBL" id="RFN44571.1"/>
    </source>
</evidence>